<keyword evidence="2" id="KW-0805">Transcription regulation</keyword>
<evidence type="ECO:0000256" key="1">
    <source>
        <dbReference type="ARBA" id="ARBA00004123"/>
    </source>
</evidence>
<dbReference type="PANTHER" id="PTHR45776:SF2">
    <property type="entry name" value="MIP04163P"/>
    <property type="match status" value="1"/>
</dbReference>
<feature type="compositionally biased region" description="Polar residues" evidence="6">
    <location>
        <begin position="213"/>
        <end position="232"/>
    </location>
</feature>
<evidence type="ECO:0000256" key="6">
    <source>
        <dbReference type="SAM" id="MobiDB-lite"/>
    </source>
</evidence>
<dbReference type="GO" id="GO:0000981">
    <property type="term" value="F:DNA-binding transcription factor activity, RNA polymerase II-specific"/>
    <property type="evidence" value="ECO:0007669"/>
    <property type="project" value="TreeGrafter"/>
</dbReference>
<sequence>MPSVAAEPKNALIGEMTLQYDSSTPSSRGSSPRSDVEIMPPSADPSGDEISDDDDEMLQIKHESGELPITNGPLFLNFTPDLNPQMMSKRKPKSRKQHSYKVNGVNILNRNSVDSKTAMERLKRRRENHNYIERRRRDNLNHTIFEIAELVPGAQQTGQKANKGNILRLALDHIKDLHAEIRRLKSLSLECDGSSGVAKKEIESMDVSHIGMSGSSATSQSPHAPTQPTSVPHQHAPMFVSAPQHGNYNQPHTLQPGQTLTPPNLSQPRTNSPHSLPNSPALHPINAPGNSQPSMSHSVPTSPNRNYFPQSEPLPGPAGGLPSMMIPPMPGHFSHQMQPHVLPGSPQGHAPASAPALGPHVHKVPSPMHNTLPSQAPSHQLPPPSNPGNRMIMSAPMASQHHMRPPHGQAVASPISPISPLGSQMQMHSTGLPPMHSMEARPFHASMRMAGSEQLYGGACRY</sequence>
<dbReference type="InterPro" id="IPR011598">
    <property type="entry name" value="bHLH_dom"/>
</dbReference>
<name>A0A261Y606_9FUNG</name>
<dbReference type="EMBL" id="MVBO01000007">
    <property type="protein sequence ID" value="OZJ06045.1"/>
    <property type="molecule type" value="Genomic_DNA"/>
</dbReference>
<feature type="region of interest" description="Disordered" evidence="6">
    <location>
        <begin position="210"/>
        <end position="325"/>
    </location>
</feature>
<evidence type="ECO:0000256" key="5">
    <source>
        <dbReference type="ARBA" id="ARBA00023242"/>
    </source>
</evidence>
<dbReference type="PANTHER" id="PTHR45776">
    <property type="entry name" value="MIP04163P"/>
    <property type="match status" value="1"/>
</dbReference>
<gene>
    <name evidence="8" type="ORF">BZG36_01147</name>
</gene>
<dbReference type="SUPFAM" id="SSF47459">
    <property type="entry name" value="HLH, helix-loop-helix DNA-binding domain"/>
    <property type="match status" value="1"/>
</dbReference>
<dbReference type="CDD" id="cd11387">
    <property type="entry name" value="bHLHzip_USF_MITF"/>
    <property type="match status" value="1"/>
</dbReference>
<proteinExistence type="predicted"/>
<dbReference type="PROSITE" id="PS50888">
    <property type="entry name" value="BHLH"/>
    <property type="match status" value="1"/>
</dbReference>
<keyword evidence="9" id="KW-1185">Reference proteome</keyword>
<evidence type="ECO:0000313" key="9">
    <source>
        <dbReference type="Proteomes" id="UP000242875"/>
    </source>
</evidence>
<keyword evidence="3" id="KW-0238">DNA-binding</keyword>
<dbReference type="GO" id="GO:0000978">
    <property type="term" value="F:RNA polymerase II cis-regulatory region sequence-specific DNA binding"/>
    <property type="evidence" value="ECO:0007669"/>
    <property type="project" value="TreeGrafter"/>
</dbReference>
<dbReference type="OrthoDB" id="690068at2759"/>
<evidence type="ECO:0000256" key="3">
    <source>
        <dbReference type="ARBA" id="ARBA00023125"/>
    </source>
</evidence>
<keyword evidence="5" id="KW-0539">Nucleus</keyword>
<feature type="region of interest" description="Disordered" evidence="6">
    <location>
        <begin position="342"/>
        <end position="389"/>
    </location>
</feature>
<dbReference type="GO" id="GO:0005634">
    <property type="term" value="C:nucleus"/>
    <property type="evidence" value="ECO:0007669"/>
    <property type="project" value="UniProtKB-SubCell"/>
</dbReference>
<evidence type="ECO:0000256" key="4">
    <source>
        <dbReference type="ARBA" id="ARBA00023163"/>
    </source>
</evidence>
<evidence type="ECO:0000259" key="7">
    <source>
        <dbReference type="PROSITE" id="PS50888"/>
    </source>
</evidence>
<feature type="compositionally biased region" description="Polar residues" evidence="6">
    <location>
        <begin position="368"/>
        <end position="378"/>
    </location>
</feature>
<reference evidence="8 9" key="1">
    <citation type="journal article" date="2017" name="Mycologia">
        <title>Bifiguratus adelaidae, gen. et sp. nov., a new member of Mucoromycotina in endophytic and soil-dwelling habitats.</title>
        <authorList>
            <person name="Torres-Cruz T.J."/>
            <person name="Billingsley Tobias T.L."/>
            <person name="Almatruk M."/>
            <person name="Hesse C."/>
            <person name="Kuske C.R."/>
            <person name="Desiro A."/>
            <person name="Benucci G.M."/>
            <person name="Bonito G."/>
            <person name="Stajich J.E."/>
            <person name="Dunlap C."/>
            <person name="Arnold A.E."/>
            <person name="Porras-Alfaro A."/>
        </authorList>
    </citation>
    <scope>NUCLEOTIDE SEQUENCE [LARGE SCALE GENOMIC DNA]</scope>
    <source>
        <strain evidence="8 9">AZ0501</strain>
    </source>
</reference>
<evidence type="ECO:0000256" key="2">
    <source>
        <dbReference type="ARBA" id="ARBA00023015"/>
    </source>
</evidence>
<feature type="compositionally biased region" description="Polar residues" evidence="6">
    <location>
        <begin position="288"/>
        <end position="309"/>
    </location>
</feature>
<comment type="caution">
    <text evidence="8">The sequence shown here is derived from an EMBL/GenBank/DDBJ whole genome shotgun (WGS) entry which is preliminary data.</text>
</comment>
<dbReference type="GO" id="GO:0046983">
    <property type="term" value="F:protein dimerization activity"/>
    <property type="evidence" value="ECO:0007669"/>
    <property type="project" value="InterPro"/>
</dbReference>
<accession>A0A261Y606</accession>
<dbReference type="Gene3D" id="4.10.280.10">
    <property type="entry name" value="Helix-loop-helix DNA-binding domain"/>
    <property type="match status" value="1"/>
</dbReference>
<feature type="domain" description="BHLH" evidence="7">
    <location>
        <begin position="124"/>
        <end position="177"/>
    </location>
</feature>
<organism evidence="8 9">
    <name type="scientific">Bifiguratus adelaidae</name>
    <dbReference type="NCBI Taxonomy" id="1938954"/>
    <lineage>
        <taxon>Eukaryota</taxon>
        <taxon>Fungi</taxon>
        <taxon>Fungi incertae sedis</taxon>
        <taxon>Mucoromycota</taxon>
        <taxon>Mucoromycotina</taxon>
        <taxon>Endogonomycetes</taxon>
        <taxon>Endogonales</taxon>
        <taxon>Endogonales incertae sedis</taxon>
        <taxon>Bifiguratus</taxon>
    </lineage>
</organism>
<comment type="subcellular location">
    <subcellularLocation>
        <location evidence="1">Nucleus</location>
    </subcellularLocation>
</comment>
<dbReference type="Proteomes" id="UP000242875">
    <property type="component" value="Unassembled WGS sequence"/>
</dbReference>
<feature type="compositionally biased region" description="Low complexity" evidence="6">
    <location>
        <begin position="22"/>
        <end position="33"/>
    </location>
</feature>
<evidence type="ECO:0000313" key="8">
    <source>
        <dbReference type="EMBL" id="OZJ06045.1"/>
    </source>
</evidence>
<feature type="region of interest" description="Disordered" evidence="6">
    <location>
        <begin position="17"/>
        <end position="53"/>
    </location>
</feature>
<dbReference type="InterPro" id="IPR036638">
    <property type="entry name" value="HLH_DNA-bd_sf"/>
</dbReference>
<feature type="compositionally biased region" description="Polar residues" evidence="6">
    <location>
        <begin position="244"/>
        <end position="278"/>
    </location>
</feature>
<dbReference type="Pfam" id="PF00010">
    <property type="entry name" value="HLH"/>
    <property type="match status" value="1"/>
</dbReference>
<dbReference type="AlphaFoldDB" id="A0A261Y606"/>
<keyword evidence="4" id="KW-0804">Transcription</keyword>
<protein>
    <recommendedName>
        <fullName evidence="7">BHLH domain-containing protein</fullName>
    </recommendedName>
</protein>
<dbReference type="SMART" id="SM00353">
    <property type="entry name" value="HLH"/>
    <property type="match status" value="1"/>
</dbReference>